<dbReference type="Proteomes" id="UP001597083">
    <property type="component" value="Unassembled WGS sequence"/>
</dbReference>
<proteinExistence type="predicted"/>
<dbReference type="InterPro" id="IPR051677">
    <property type="entry name" value="AfsR-DnrI-RedD_regulator"/>
</dbReference>
<evidence type="ECO:0000313" key="3">
    <source>
        <dbReference type="EMBL" id="MFD0855006.1"/>
    </source>
</evidence>
<dbReference type="PANTHER" id="PTHR35807:SF1">
    <property type="entry name" value="TRANSCRIPTIONAL REGULATOR REDD"/>
    <property type="match status" value="1"/>
</dbReference>
<dbReference type="InterPro" id="IPR016032">
    <property type="entry name" value="Sig_transdc_resp-reg_C-effctor"/>
</dbReference>
<sequence length="113" mass="12246">MTLYFTLLGPIGATADGNPVHVDRPRRRGVLAYLLLNAGRAVTIDQFTTAIWAGSPPSTAKAQIQSEIWALRQTFKSAAGTETIATRPGGYLLEPPAGQYDLGLYRERTSLAR</sequence>
<evidence type="ECO:0000259" key="2">
    <source>
        <dbReference type="SMART" id="SM00862"/>
    </source>
</evidence>
<organism evidence="3 4">
    <name type="scientific">Actinomadura adrarensis</name>
    <dbReference type="NCBI Taxonomy" id="1819600"/>
    <lineage>
        <taxon>Bacteria</taxon>
        <taxon>Bacillati</taxon>
        <taxon>Actinomycetota</taxon>
        <taxon>Actinomycetes</taxon>
        <taxon>Streptosporangiales</taxon>
        <taxon>Thermomonosporaceae</taxon>
        <taxon>Actinomadura</taxon>
    </lineage>
</organism>
<dbReference type="SUPFAM" id="SSF46894">
    <property type="entry name" value="C-terminal effector domain of the bipartite response regulators"/>
    <property type="match status" value="1"/>
</dbReference>
<evidence type="ECO:0000256" key="1">
    <source>
        <dbReference type="ARBA" id="ARBA00023125"/>
    </source>
</evidence>
<accession>A0ABW3CKD1</accession>
<dbReference type="Gene3D" id="1.10.10.10">
    <property type="entry name" value="Winged helix-like DNA-binding domain superfamily/Winged helix DNA-binding domain"/>
    <property type="match status" value="1"/>
</dbReference>
<name>A0ABW3CKD1_9ACTN</name>
<comment type="caution">
    <text evidence="3">The sequence shown here is derived from an EMBL/GenBank/DDBJ whole genome shotgun (WGS) entry which is preliminary data.</text>
</comment>
<reference evidence="4" key="1">
    <citation type="journal article" date="2019" name="Int. J. Syst. Evol. Microbiol.">
        <title>The Global Catalogue of Microorganisms (GCM) 10K type strain sequencing project: providing services to taxonomists for standard genome sequencing and annotation.</title>
        <authorList>
            <consortium name="The Broad Institute Genomics Platform"/>
            <consortium name="The Broad Institute Genome Sequencing Center for Infectious Disease"/>
            <person name="Wu L."/>
            <person name="Ma J."/>
        </authorList>
    </citation>
    <scope>NUCLEOTIDE SEQUENCE [LARGE SCALE GENOMIC DNA]</scope>
    <source>
        <strain evidence="4">JCM 31696</strain>
    </source>
</reference>
<feature type="domain" description="OmpR/PhoB-type" evidence="2">
    <location>
        <begin position="17"/>
        <end position="93"/>
    </location>
</feature>
<evidence type="ECO:0000313" key="4">
    <source>
        <dbReference type="Proteomes" id="UP001597083"/>
    </source>
</evidence>
<dbReference type="InterPro" id="IPR036388">
    <property type="entry name" value="WH-like_DNA-bd_sf"/>
</dbReference>
<feature type="non-terminal residue" evidence="3">
    <location>
        <position position="113"/>
    </location>
</feature>
<gene>
    <name evidence="3" type="ORF">ACFQ07_22385</name>
</gene>
<dbReference type="Pfam" id="PF00486">
    <property type="entry name" value="Trans_reg_C"/>
    <property type="match status" value="1"/>
</dbReference>
<keyword evidence="4" id="KW-1185">Reference proteome</keyword>
<keyword evidence="1" id="KW-0238">DNA-binding</keyword>
<dbReference type="SMART" id="SM00862">
    <property type="entry name" value="Trans_reg_C"/>
    <property type="match status" value="1"/>
</dbReference>
<dbReference type="InterPro" id="IPR001867">
    <property type="entry name" value="OmpR/PhoB-type_DNA-bd"/>
</dbReference>
<dbReference type="EMBL" id="JBHTIR010003312">
    <property type="protein sequence ID" value="MFD0855006.1"/>
    <property type="molecule type" value="Genomic_DNA"/>
</dbReference>
<dbReference type="PANTHER" id="PTHR35807">
    <property type="entry name" value="TRANSCRIPTIONAL REGULATOR REDD-RELATED"/>
    <property type="match status" value="1"/>
</dbReference>
<protein>
    <submittedName>
        <fullName evidence="3">Winged helix-turn-helix domain-containing protein</fullName>
    </submittedName>
</protein>